<dbReference type="Pfam" id="PF04978">
    <property type="entry name" value="MST"/>
    <property type="match status" value="1"/>
</dbReference>
<dbReference type="SUPFAM" id="SSF109854">
    <property type="entry name" value="DinB/YfiT-like putative metalloenzymes"/>
    <property type="match status" value="1"/>
</dbReference>
<dbReference type="NCBIfam" id="NF047843">
    <property type="entry name" value="MST_Rv0443"/>
    <property type="match status" value="1"/>
</dbReference>
<organism evidence="1 2">
    <name type="scientific">Propioniciclava tarda</name>
    <dbReference type="NCBI Taxonomy" id="433330"/>
    <lineage>
        <taxon>Bacteria</taxon>
        <taxon>Bacillati</taxon>
        <taxon>Actinomycetota</taxon>
        <taxon>Actinomycetes</taxon>
        <taxon>Propionibacteriales</taxon>
        <taxon>Propionibacteriaceae</taxon>
        <taxon>Propioniciclava</taxon>
    </lineage>
</organism>
<comment type="caution">
    <text evidence="1">The sequence shown here is derived from an EMBL/GenBank/DDBJ whole genome shotgun (WGS) entry which is preliminary data.</text>
</comment>
<evidence type="ECO:0000313" key="2">
    <source>
        <dbReference type="Proteomes" id="UP000291933"/>
    </source>
</evidence>
<reference evidence="1 2" key="1">
    <citation type="submission" date="2019-01" db="EMBL/GenBank/DDBJ databases">
        <title>Lactibacter flavus gen. nov., sp. nov., a novel bacterium of the family Propionibacteriaceae isolated from raw milk and dairy products.</title>
        <authorList>
            <person name="Huptas C."/>
            <person name="Wenning M."/>
            <person name="Breitenwieser F."/>
            <person name="Doll E."/>
            <person name="Von Neubeck M."/>
            <person name="Busse H.-J."/>
            <person name="Scherer S."/>
        </authorList>
    </citation>
    <scope>NUCLEOTIDE SEQUENCE [LARGE SCALE GENOMIC DNA]</scope>
    <source>
        <strain evidence="1 2">DSM 22130</strain>
    </source>
</reference>
<dbReference type="AlphaFoldDB" id="A0A4Q9KHS6"/>
<accession>A0A4Q9KHS6</accession>
<proteinExistence type="predicted"/>
<dbReference type="Gene3D" id="1.20.120.450">
    <property type="entry name" value="dinb family like domain"/>
    <property type="match status" value="1"/>
</dbReference>
<dbReference type="OrthoDB" id="2363925at2"/>
<dbReference type="Proteomes" id="UP000291933">
    <property type="component" value="Unassembled WGS sequence"/>
</dbReference>
<gene>
    <name evidence="1" type="ORF">ET996_13355</name>
</gene>
<dbReference type="InterPro" id="IPR034660">
    <property type="entry name" value="DinB/YfiT-like"/>
</dbReference>
<sequence length="173" mass="19038">MDVRDILIDGIGRSREVCHQVLDGLSAEDANWRPTEHCNSVTWLVWHLARQQDVQIAHLGGDDVWLRDGWVDRFALDLPREAMGYGQRPDEVAKVVVSDVALLAGYLDAATDATVGYLAGLDLASLDDIVDTRWTPHVTRGVRLVSIVDDAAQHAGQAAYVRGLCQGWRTPIG</sequence>
<evidence type="ECO:0000313" key="1">
    <source>
        <dbReference type="EMBL" id="TBT92162.1"/>
    </source>
</evidence>
<protein>
    <submittedName>
        <fullName evidence="1">DUF664 domain-containing protein</fullName>
    </submittedName>
</protein>
<name>A0A4Q9KHS6_PROTD</name>
<dbReference type="InterPro" id="IPR007061">
    <property type="entry name" value="MST-like"/>
</dbReference>
<dbReference type="RefSeq" id="WP_131173059.1">
    <property type="nucleotide sequence ID" value="NZ_FXTL01000023.1"/>
</dbReference>
<keyword evidence="2" id="KW-1185">Reference proteome</keyword>
<dbReference type="EMBL" id="SDMR01000022">
    <property type="protein sequence ID" value="TBT92162.1"/>
    <property type="molecule type" value="Genomic_DNA"/>
</dbReference>